<dbReference type="InterPro" id="IPR029024">
    <property type="entry name" value="TerB-like"/>
</dbReference>
<reference evidence="2" key="1">
    <citation type="submission" date="2016-10" db="EMBL/GenBank/DDBJ databases">
        <authorList>
            <person name="Varghese N."/>
            <person name="Submissions S."/>
        </authorList>
    </citation>
    <scope>NUCLEOTIDE SEQUENCE [LARGE SCALE GENOMIC DNA]</scope>
    <source>
        <strain evidence="2">DSM 44796</strain>
    </source>
</reference>
<evidence type="ECO:0000313" key="1">
    <source>
        <dbReference type="EMBL" id="SDM96957.1"/>
    </source>
</evidence>
<name>A0A1G9XJN0_9PSEU</name>
<dbReference type="SUPFAM" id="SSF158682">
    <property type="entry name" value="TerB-like"/>
    <property type="match status" value="1"/>
</dbReference>
<proteinExistence type="predicted"/>
<organism evidence="1 2">
    <name type="scientific">Lentzea albidocapillata subsp. violacea</name>
    <dbReference type="NCBI Taxonomy" id="128104"/>
    <lineage>
        <taxon>Bacteria</taxon>
        <taxon>Bacillati</taxon>
        <taxon>Actinomycetota</taxon>
        <taxon>Actinomycetes</taxon>
        <taxon>Pseudonocardiales</taxon>
        <taxon>Pseudonocardiaceae</taxon>
        <taxon>Lentzea</taxon>
    </lineage>
</organism>
<accession>A0A1G9XJN0</accession>
<dbReference type="Proteomes" id="UP000199682">
    <property type="component" value="Unassembled WGS sequence"/>
</dbReference>
<protein>
    <recommendedName>
        <fullName evidence="3">Tellurite resistance protein TerB</fullName>
    </recommendedName>
</protein>
<dbReference type="AlphaFoldDB" id="A0A1G9XJN0"/>
<evidence type="ECO:0008006" key="3">
    <source>
        <dbReference type="Google" id="ProtNLM"/>
    </source>
</evidence>
<evidence type="ECO:0000313" key="2">
    <source>
        <dbReference type="Proteomes" id="UP000199682"/>
    </source>
</evidence>
<sequence length="129" mass="13863">MIFYTDEESRTLRTAVYGAMLLVSHADPGPVLEERFAGLRALANLSPDLRVVLGSARPSVPAGTDEEIEPVILEALRSSMKTLTAKSPEDARDFPRAVLAICREVAEADGVIVEAEDAMVARIEGALVL</sequence>
<dbReference type="Gene3D" id="1.10.3680.10">
    <property type="entry name" value="TerB-like"/>
    <property type="match status" value="1"/>
</dbReference>
<gene>
    <name evidence="1" type="ORF">SAMN04488074_13064</name>
</gene>
<dbReference type="RefSeq" id="WP_090014577.1">
    <property type="nucleotide sequence ID" value="NZ_FNET01000030.1"/>
</dbReference>
<dbReference type="EMBL" id="FNET01000030">
    <property type="protein sequence ID" value="SDM96957.1"/>
    <property type="molecule type" value="Genomic_DNA"/>
</dbReference>